<sequence>MPVEWMANAVRERQGPTADVSVVTLPAGEAVRCRRQETSDDTRELGQRPERPNTLVDFHLPIPNSGGWLVLTFSTPIPELVDPLADMFDAIADSLRWTEATRPDGGRDRIAESFTARRVGSAGASDREGGS</sequence>
<dbReference type="EMBL" id="RFFJ01000011">
    <property type="protein sequence ID" value="RMI44982.1"/>
    <property type="molecule type" value="Genomic_DNA"/>
</dbReference>
<organism evidence="2 3">
    <name type="scientific">Streptomyces triticirhizae</name>
    <dbReference type="NCBI Taxonomy" id="2483353"/>
    <lineage>
        <taxon>Bacteria</taxon>
        <taxon>Bacillati</taxon>
        <taxon>Actinomycetota</taxon>
        <taxon>Actinomycetes</taxon>
        <taxon>Kitasatosporales</taxon>
        <taxon>Streptomycetaceae</taxon>
        <taxon>Streptomyces</taxon>
    </lineage>
</organism>
<gene>
    <name evidence="2" type="ORF">EBN88_04090</name>
</gene>
<protein>
    <submittedName>
        <fullName evidence="2">Uncharacterized protein</fullName>
    </submittedName>
</protein>
<dbReference type="Proteomes" id="UP000278673">
    <property type="component" value="Unassembled WGS sequence"/>
</dbReference>
<accession>A0A3M2M645</accession>
<reference evidence="2 3" key="1">
    <citation type="submission" date="2018-10" db="EMBL/GenBank/DDBJ databases">
        <title>Isolation, diversity and antifungal activity of actinobacteria from wheat.</title>
        <authorList>
            <person name="Han C."/>
        </authorList>
    </citation>
    <scope>NUCLEOTIDE SEQUENCE [LARGE SCALE GENOMIC DNA]</scope>
    <source>
        <strain evidence="2 3">NEAU-YY642</strain>
    </source>
</reference>
<evidence type="ECO:0000256" key="1">
    <source>
        <dbReference type="SAM" id="MobiDB-lite"/>
    </source>
</evidence>
<evidence type="ECO:0000313" key="3">
    <source>
        <dbReference type="Proteomes" id="UP000278673"/>
    </source>
</evidence>
<proteinExistence type="predicted"/>
<comment type="caution">
    <text evidence="2">The sequence shown here is derived from an EMBL/GenBank/DDBJ whole genome shotgun (WGS) entry which is preliminary data.</text>
</comment>
<dbReference type="AlphaFoldDB" id="A0A3M2M645"/>
<evidence type="ECO:0000313" key="2">
    <source>
        <dbReference type="EMBL" id="RMI44982.1"/>
    </source>
</evidence>
<keyword evidence="3" id="KW-1185">Reference proteome</keyword>
<name>A0A3M2M645_9ACTN</name>
<feature type="compositionally biased region" description="Basic and acidic residues" evidence="1">
    <location>
        <begin position="100"/>
        <end position="111"/>
    </location>
</feature>
<feature type="region of interest" description="Disordered" evidence="1">
    <location>
        <begin position="100"/>
        <end position="131"/>
    </location>
</feature>